<dbReference type="Gene3D" id="3.40.50.850">
    <property type="entry name" value="Isochorismatase-like"/>
    <property type="match status" value="1"/>
</dbReference>
<dbReference type="CDD" id="cd01012">
    <property type="entry name" value="YcaC_related"/>
    <property type="match status" value="1"/>
</dbReference>
<accession>A0AAD4PM67</accession>
<evidence type="ECO:0000259" key="3">
    <source>
        <dbReference type="Pfam" id="PF00857"/>
    </source>
</evidence>
<sequence>MALRRCHLNPKKTLFLLCDIQEKFRPGMPLFDKMVKNADKLIAALICDSRRRLNMFDFQTKAGKALDVPLIVTEHYPEKLGKTVAELDVQHAKAVQGKTYFSMMTPQVKSVIKDIFGEKPQDVVLYGLESHICVEQTAIDLREQDINVYIVADCCCSRLNQDRDLALERLRQAGCVITTSESVIFDLVRDKNNPKFDIVRKLVNPTSEDMALTRSPSKL</sequence>
<dbReference type="InterPro" id="IPR000868">
    <property type="entry name" value="Isochorismatase-like_dom"/>
</dbReference>
<dbReference type="PANTHER" id="PTHR14119:SF17">
    <property type="entry name" value="ISOCHORISMATASE DOMAIN-CONTAINING PROTEIN 1"/>
    <property type="match status" value="1"/>
</dbReference>
<evidence type="ECO:0000313" key="4">
    <source>
        <dbReference type="EMBL" id="KAH8372277.1"/>
    </source>
</evidence>
<keyword evidence="5" id="KW-1185">Reference proteome</keyword>
<dbReference type="PANTHER" id="PTHR14119">
    <property type="entry name" value="HYDROLASE"/>
    <property type="match status" value="1"/>
</dbReference>
<comment type="caution">
    <text evidence="4">The sequence shown here is derived from an EMBL/GenBank/DDBJ whole genome shotgun (WGS) entry which is preliminary data.</text>
</comment>
<gene>
    <name evidence="4" type="ORF">KR093_010913</name>
</gene>
<dbReference type="AlphaFoldDB" id="A0AAD4PM67"/>
<comment type="similarity">
    <text evidence="1">Belongs to the isochorismatase family.</text>
</comment>
<feature type="domain" description="Isochorismatase-like" evidence="3">
    <location>
        <begin position="13"/>
        <end position="181"/>
    </location>
</feature>
<evidence type="ECO:0000256" key="1">
    <source>
        <dbReference type="ARBA" id="ARBA00006336"/>
    </source>
</evidence>
<dbReference type="FunFam" id="3.40.50.850:FF:000001">
    <property type="entry name" value="Isochorismatase domain-containing protein 1"/>
    <property type="match status" value="1"/>
</dbReference>
<dbReference type="SUPFAM" id="SSF52499">
    <property type="entry name" value="Isochorismatase-like hydrolases"/>
    <property type="match status" value="1"/>
</dbReference>
<dbReference type="InterPro" id="IPR036380">
    <property type="entry name" value="Isochorismatase-like_sf"/>
</dbReference>
<reference evidence="4" key="1">
    <citation type="journal article" date="2021" name="Mol. Ecol. Resour.">
        <title>Phylogenomic analyses of the genus Drosophila reveals genomic signals of climate adaptation.</title>
        <authorList>
            <person name="Li F."/>
            <person name="Rane R.V."/>
            <person name="Luria V."/>
            <person name="Xiong Z."/>
            <person name="Chen J."/>
            <person name="Li Z."/>
            <person name="Catullo R.A."/>
            <person name="Griffin P.C."/>
            <person name="Schiffer M."/>
            <person name="Pearce S."/>
            <person name="Lee S.F."/>
            <person name="McElroy K."/>
            <person name="Stocker A."/>
            <person name="Shirriffs J."/>
            <person name="Cockerell F."/>
            <person name="Coppin C."/>
            <person name="Sgro C.M."/>
            <person name="Karger A."/>
            <person name="Cain J.W."/>
            <person name="Weber J.A."/>
            <person name="Santpere G."/>
            <person name="Kirschner M.W."/>
            <person name="Hoffmann A.A."/>
            <person name="Oakeshott J.G."/>
            <person name="Zhang G."/>
        </authorList>
    </citation>
    <scope>NUCLEOTIDE SEQUENCE</scope>
    <source>
        <strain evidence="4">BGI-SZ-2011g</strain>
    </source>
</reference>
<proteinExistence type="inferred from homology"/>
<name>A0AAD4PM67_9MUSC</name>
<dbReference type="EMBL" id="JAJJHW010002585">
    <property type="protein sequence ID" value="KAH8372277.1"/>
    <property type="molecule type" value="Genomic_DNA"/>
</dbReference>
<dbReference type="Proteomes" id="UP001200034">
    <property type="component" value="Unassembled WGS sequence"/>
</dbReference>
<protein>
    <recommendedName>
        <fullName evidence="2">Isochorismatase domain-containing protein 1</fullName>
    </recommendedName>
</protein>
<organism evidence="4 5">
    <name type="scientific">Drosophila rubida</name>
    <dbReference type="NCBI Taxonomy" id="30044"/>
    <lineage>
        <taxon>Eukaryota</taxon>
        <taxon>Metazoa</taxon>
        <taxon>Ecdysozoa</taxon>
        <taxon>Arthropoda</taxon>
        <taxon>Hexapoda</taxon>
        <taxon>Insecta</taxon>
        <taxon>Pterygota</taxon>
        <taxon>Neoptera</taxon>
        <taxon>Endopterygota</taxon>
        <taxon>Diptera</taxon>
        <taxon>Brachycera</taxon>
        <taxon>Muscomorpha</taxon>
        <taxon>Ephydroidea</taxon>
        <taxon>Drosophilidae</taxon>
        <taxon>Drosophila</taxon>
    </lineage>
</organism>
<evidence type="ECO:0000313" key="5">
    <source>
        <dbReference type="Proteomes" id="UP001200034"/>
    </source>
</evidence>
<dbReference type="Pfam" id="PF00857">
    <property type="entry name" value="Isochorismatase"/>
    <property type="match status" value="1"/>
</dbReference>
<dbReference type="InterPro" id="IPR050993">
    <property type="entry name" value="Isochorismatase_domain"/>
</dbReference>
<evidence type="ECO:0000256" key="2">
    <source>
        <dbReference type="ARBA" id="ARBA00040688"/>
    </source>
</evidence>